<dbReference type="EMBL" id="WNYA01000003">
    <property type="protein sequence ID" value="KAG8580532.1"/>
    <property type="molecule type" value="Genomic_DNA"/>
</dbReference>
<comment type="caution">
    <text evidence="1">The sequence shown here is derived from an EMBL/GenBank/DDBJ whole genome shotgun (WGS) entry which is preliminary data.</text>
</comment>
<evidence type="ECO:0000313" key="2">
    <source>
        <dbReference type="Proteomes" id="UP000824782"/>
    </source>
</evidence>
<evidence type="ECO:0000313" key="1">
    <source>
        <dbReference type="EMBL" id="KAG8580532.1"/>
    </source>
</evidence>
<reference evidence="1" key="1">
    <citation type="thesis" date="2020" institute="ProQuest LLC" country="789 East Eisenhower Parkway, Ann Arbor, MI, USA">
        <title>Comparative Genomics and Chromosome Evolution.</title>
        <authorList>
            <person name="Mudd A.B."/>
        </authorList>
    </citation>
    <scope>NUCLEOTIDE SEQUENCE</scope>
    <source>
        <strain evidence="1">237g6f4</strain>
        <tissue evidence="1">Blood</tissue>
    </source>
</reference>
<organism evidence="1 2">
    <name type="scientific">Engystomops pustulosus</name>
    <name type="common">Tungara frog</name>
    <name type="synonym">Physalaemus pustulosus</name>
    <dbReference type="NCBI Taxonomy" id="76066"/>
    <lineage>
        <taxon>Eukaryota</taxon>
        <taxon>Metazoa</taxon>
        <taxon>Chordata</taxon>
        <taxon>Craniata</taxon>
        <taxon>Vertebrata</taxon>
        <taxon>Euteleostomi</taxon>
        <taxon>Amphibia</taxon>
        <taxon>Batrachia</taxon>
        <taxon>Anura</taxon>
        <taxon>Neobatrachia</taxon>
        <taxon>Hyloidea</taxon>
        <taxon>Leptodactylidae</taxon>
        <taxon>Leiuperinae</taxon>
        <taxon>Engystomops</taxon>
    </lineage>
</organism>
<sequence length="83" mass="9530">MMPVHHAIIYCKESVPKSTVYFKVRVHILHSYTTHFIGLAVKVMQENLVEITLQHGRQSFLKSRCAAPQFCDWIVNVTTESGK</sequence>
<gene>
    <name evidence="1" type="ORF">GDO81_007323</name>
</gene>
<keyword evidence="2" id="KW-1185">Reference proteome</keyword>
<proteinExistence type="predicted"/>
<dbReference type="Proteomes" id="UP000824782">
    <property type="component" value="Unassembled WGS sequence"/>
</dbReference>
<protein>
    <submittedName>
        <fullName evidence="1">Uncharacterized protein</fullName>
    </submittedName>
</protein>
<name>A0AAV7C851_ENGPU</name>
<accession>A0AAV7C851</accession>
<dbReference type="AlphaFoldDB" id="A0AAV7C851"/>